<evidence type="ECO:0000256" key="1">
    <source>
        <dbReference type="ARBA" id="ARBA00005189"/>
    </source>
</evidence>
<dbReference type="OrthoDB" id="5290997at2"/>
<feature type="domain" description="Phospholipid/glycerol acyltransferase" evidence="5">
    <location>
        <begin position="69"/>
        <end position="183"/>
    </location>
</feature>
<dbReference type="GO" id="GO:0006654">
    <property type="term" value="P:phosphatidic acid biosynthetic process"/>
    <property type="evidence" value="ECO:0007669"/>
    <property type="project" value="TreeGrafter"/>
</dbReference>
<proteinExistence type="predicted"/>
<evidence type="ECO:0000259" key="5">
    <source>
        <dbReference type="SMART" id="SM00563"/>
    </source>
</evidence>
<dbReference type="AlphaFoldDB" id="A0A420EQ45"/>
<dbReference type="Pfam" id="PF01553">
    <property type="entry name" value="Acyltransferase"/>
    <property type="match status" value="1"/>
</dbReference>
<keyword evidence="3 6" id="KW-0012">Acyltransferase</keyword>
<comment type="pathway">
    <text evidence="1">Lipid metabolism.</text>
</comment>
<keyword evidence="2 6" id="KW-0808">Transferase</keyword>
<evidence type="ECO:0000313" key="7">
    <source>
        <dbReference type="Proteomes" id="UP000284395"/>
    </source>
</evidence>
<evidence type="ECO:0000256" key="4">
    <source>
        <dbReference type="SAM" id="Phobius"/>
    </source>
</evidence>
<sequence>MILLRNLLFYVIFYGGTIAMLLAAVPVIFLAPRKVPPMCDGWSHFHRWCVCRLLGITIREEGVKPEGACLFAFRHESFFEAIDFPTTLRRPVIFAKQELFSIPIWGRAAHIYGVVPVARMDGARALRNMIAQARAHADDGRPLAIFPEGTRVPHGQARKLRSGFAGLYKMIGLPVVPVAVDSGPLYHRGLKRPGTITFRFGEAIPAGLPRAEIEEKVHSAINALN</sequence>
<dbReference type="Proteomes" id="UP000284395">
    <property type="component" value="Unassembled WGS sequence"/>
</dbReference>
<dbReference type="SMART" id="SM00563">
    <property type="entry name" value="PlsC"/>
    <property type="match status" value="1"/>
</dbReference>
<dbReference type="EMBL" id="RAPF01000002">
    <property type="protein sequence ID" value="RKF22788.1"/>
    <property type="molecule type" value="Genomic_DNA"/>
</dbReference>
<dbReference type="PANTHER" id="PTHR10434">
    <property type="entry name" value="1-ACYL-SN-GLYCEROL-3-PHOSPHATE ACYLTRANSFERASE"/>
    <property type="match status" value="1"/>
</dbReference>
<evidence type="ECO:0000256" key="2">
    <source>
        <dbReference type="ARBA" id="ARBA00022679"/>
    </source>
</evidence>
<gene>
    <name evidence="6" type="ORF">D6851_05620</name>
</gene>
<dbReference type="SUPFAM" id="SSF69593">
    <property type="entry name" value="Glycerol-3-phosphate (1)-acyltransferase"/>
    <property type="match status" value="1"/>
</dbReference>
<feature type="transmembrane region" description="Helical" evidence="4">
    <location>
        <begin position="7"/>
        <end position="31"/>
    </location>
</feature>
<name>A0A420EQ45_9SPHN</name>
<reference evidence="6 7" key="1">
    <citation type="submission" date="2018-09" db="EMBL/GenBank/DDBJ databases">
        <title>Altererythrobacter spongiae sp. nov., isolated from a marine sponge.</title>
        <authorList>
            <person name="Zhuang L."/>
            <person name="Luo L."/>
        </authorList>
    </citation>
    <scope>NUCLEOTIDE SEQUENCE [LARGE SCALE GENOMIC DNA]</scope>
    <source>
        <strain evidence="6 7">HN-Y73</strain>
    </source>
</reference>
<evidence type="ECO:0000313" key="6">
    <source>
        <dbReference type="EMBL" id="RKF22788.1"/>
    </source>
</evidence>
<keyword evidence="7" id="KW-1185">Reference proteome</keyword>
<dbReference type="CDD" id="cd07989">
    <property type="entry name" value="LPLAT_AGPAT-like"/>
    <property type="match status" value="1"/>
</dbReference>
<keyword evidence="4" id="KW-0812">Transmembrane</keyword>
<comment type="caution">
    <text evidence="6">The sequence shown here is derived from an EMBL/GenBank/DDBJ whole genome shotgun (WGS) entry which is preliminary data.</text>
</comment>
<protein>
    <submittedName>
        <fullName evidence="6">1-acyl-sn-glycerol-3-phosphate acyltransferase</fullName>
    </submittedName>
</protein>
<dbReference type="PANTHER" id="PTHR10434:SF11">
    <property type="entry name" value="1-ACYL-SN-GLYCEROL-3-PHOSPHATE ACYLTRANSFERASE"/>
    <property type="match status" value="1"/>
</dbReference>
<dbReference type="InterPro" id="IPR002123">
    <property type="entry name" value="Plipid/glycerol_acylTrfase"/>
</dbReference>
<evidence type="ECO:0000256" key="3">
    <source>
        <dbReference type="ARBA" id="ARBA00023315"/>
    </source>
</evidence>
<accession>A0A420EQ45</accession>
<organism evidence="6 7">
    <name type="scientific">Altericroceibacterium spongiae</name>
    <dbReference type="NCBI Taxonomy" id="2320269"/>
    <lineage>
        <taxon>Bacteria</taxon>
        <taxon>Pseudomonadati</taxon>
        <taxon>Pseudomonadota</taxon>
        <taxon>Alphaproteobacteria</taxon>
        <taxon>Sphingomonadales</taxon>
        <taxon>Erythrobacteraceae</taxon>
        <taxon>Altericroceibacterium</taxon>
    </lineage>
</organism>
<keyword evidence="4" id="KW-0472">Membrane</keyword>
<keyword evidence="4" id="KW-1133">Transmembrane helix</keyword>
<dbReference type="GO" id="GO:0003841">
    <property type="term" value="F:1-acylglycerol-3-phosphate O-acyltransferase activity"/>
    <property type="evidence" value="ECO:0007669"/>
    <property type="project" value="TreeGrafter"/>
</dbReference>